<dbReference type="InterPro" id="IPR020845">
    <property type="entry name" value="AMP-binding_CS"/>
</dbReference>
<evidence type="ECO:0000256" key="6">
    <source>
        <dbReference type="SAM" id="MobiDB-lite"/>
    </source>
</evidence>
<keyword evidence="4" id="KW-0067">ATP-binding</keyword>
<dbReference type="PANTHER" id="PTHR43272:SF83">
    <property type="entry name" value="ACYL-COA SYNTHETASE LONG-CHAIN, ISOFORM J"/>
    <property type="match status" value="1"/>
</dbReference>
<dbReference type="Gene3D" id="3.40.50.12780">
    <property type="entry name" value="N-terminal domain of ligase-like"/>
    <property type="match status" value="1"/>
</dbReference>
<dbReference type="InParanoid" id="A0A067MHA1"/>
<dbReference type="Proteomes" id="UP000027195">
    <property type="component" value="Unassembled WGS sequence"/>
</dbReference>
<proteinExistence type="inferred from homology"/>
<evidence type="ECO:0000313" key="9">
    <source>
        <dbReference type="Proteomes" id="UP000027195"/>
    </source>
</evidence>
<dbReference type="GO" id="GO:0004467">
    <property type="term" value="F:long-chain fatty acid-CoA ligase activity"/>
    <property type="evidence" value="ECO:0007669"/>
    <property type="project" value="UniProtKB-EC"/>
</dbReference>
<evidence type="ECO:0000256" key="2">
    <source>
        <dbReference type="ARBA" id="ARBA00022598"/>
    </source>
</evidence>
<evidence type="ECO:0000259" key="7">
    <source>
        <dbReference type="Pfam" id="PF00501"/>
    </source>
</evidence>
<feature type="region of interest" description="Disordered" evidence="6">
    <location>
        <begin position="1"/>
        <end position="27"/>
    </location>
</feature>
<dbReference type="AlphaFoldDB" id="A0A067MHA1"/>
<dbReference type="InterPro" id="IPR000873">
    <property type="entry name" value="AMP-dep_synth/lig_dom"/>
</dbReference>
<dbReference type="Pfam" id="PF00501">
    <property type="entry name" value="AMP-binding"/>
    <property type="match status" value="1"/>
</dbReference>
<keyword evidence="3" id="KW-0547">Nucleotide-binding</keyword>
<dbReference type="PROSITE" id="PS00455">
    <property type="entry name" value="AMP_BINDING"/>
    <property type="match status" value="1"/>
</dbReference>
<dbReference type="GO" id="GO:0005524">
    <property type="term" value="F:ATP binding"/>
    <property type="evidence" value="ECO:0007669"/>
    <property type="project" value="UniProtKB-KW"/>
</dbReference>
<keyword evidence="2" id="KW-0436">Ligase</keyword>
<evidence type="ECO:0000256" key="1">
    <source>
        <dbReference type="ARBA" id="ARBA00006432"/>
    </source>
</evidence>
<reference evidence="9" key="1">
    <citation type="journal article" date="2014" name="Proc. Natl. Acad. Sci. U.S.A.">
        <title>Extensive sampling of basidiomycete genomes demonstrates inadequacy of the white-rot/brown-rot paradigm for wood decay fungi.</title>
        <authorList>
            <person name="Riley R."/>
            <person name="Salamov A.A."/>
            <person name="Brown D.W."/>
            <person name="Nagy L.G."/>
            <person name="Floudas D."/>
            <person name="Held B.W."/>
            <person name="Levasseur A."/>
            <person name="Lombard V."/>
            <person name="Morin E."/>
            <person name="Otillar R."/>
            <person name="Lindquist E.A."/>
            <person name="Sun H."/>
            <person name="LaButti K.M."/>
            <person name="Schmutz J."/>
            <person name="Jabbour D."/>
            <person name="Luo H."/>
            <person name="Baker S.E."/>
            <person name="Pisabarro A.G."/>
            <person name="Walton J.D."/>
            <person name="Blanchette R.A."/>
            <person name="Henrissat B."/>
            <person name="Martin F."/>
            <person name="Cullen D."/>
            <person name="Hibbett D.S."/>
            <person name="Grigoriev I.V."/>
        </authorList>
    </citation>
    <scope>NUCLEOTIDE SEQUENCE [LARGE SCALE GENOMIC DNA]</scope>
    <source>
        <strain evidence="9">FD-172 SS1</strain>
    </source>
</reference>
<dbReference type="GO" id="GO:0035336">
    <property type="term" value="P:long-chain fatty-acyl-CoA metabolic process"/>
    <property type="evidence" value="ECO:0007669"/>
    <property type="project" value="TreeGrafter"/>
</dbReference>
<evidence type="ECO:0000313" key="8">
    <source>
        <dbReference type="EMBL" id="KDQ11277.1"/>
    </source>
</evidence>
<dbReference type="HOGENOM" id="CLU_000022_45_2_1"/>
<protein>
    <recommendedName>
        <fullName evidence="7">AMP-dependent synthetase/ligase domain-containing protein</fullName>
    </recommendedName>
</protein>
<organism evidence="8 9">
    <name type="scientific">Botryobasidium botryosum (strain FD-172 SS1)</name>
    <dbReference type="NCBI Taxonomy" id="930990"/>
    <lineage>
        <taxon>Eukaryota</taxon>
        <taxon>Fungi</taxon>
        <taxon>Dikarya</taxon>
        <taxon>Basidiomycota</taxon>
        <taxon>Agaricomycotina</taxon>
        <taxon>Agaricomycetes</taxon>
        <taxon>Cantharellales</taxon>
        <taxon>Botryobasidiaceae</taxon>
        <taxon>Botryobasidium</taxon>
    </lineage>
</organism>
<dbReference type="GO" id="GO:0005886">
    <property type="term" value="C:plasma membrane"/>
    <property type="evidence" value="ECO:0007669"/>
    <property type="project" value="TreeGrafter"/>
</dbReference>
<accession>A0A067MHA1</accession>
<dbReference type="FunCoup" id="A0A067MHA1">
    <property type="interactions" value="209"/>
</dbReference>
<dbReference type="SUPFAM" id="SSF56801">
    <property type="entry name" value="Acetyl-CoA synthetase-like"/>
    <property type="match status" value="1"/>
</dbReference>
<dbReference type="OrthoDB" id="1700726at2759"/>
<evidence type="ECO:0000256" key="5">
    <source>
        <dbReference type="ARBA" id="ARBA00036813"/>
    </source>
</evidence>
<comment type="catalytic activity">
    <reaction evidence="5">
        <text>a long-chain fatty acid + ATP + CoA = a long-chain fatty acyl-CoA + AMP + diphosphate</text>
        <dbReference type="Rhea" id="RHEA:15421"/>
        <dbReference type="ChEBI" id="CHEBI:30616"/>
        <dbReference type="ChEBI" id="CHEBI:33019"/>
        <dbReference type="ChEBI" id="CHEBI:57287"/>
        <dbReference type="ChEBI" id="CHEBI:57560"/>
        <dbReference type="ChEBI" id="CHEBI:83139"/>
        <dbReference type="ChEBI" id="CHEBI:456215"/>
        <dbReference type="EC" id="6.2.1.3"/>
    </reaction>
</comment>
<dbReference type="PANTHER" id="PTHR43272">
    <property type="entry name" value="LONG-CHAIN-FATTY-ACID--COA LIGASE"/>
    <property type="match status" value="1"/>
</dbReference>
<keyword evidence="9" id="KW-1185">Reference proteome</keyword>
<dbReference type="EMBL" id="KL198060">
    <property type="protein sequence ID" value="KDQ11277.1"/>
    <property type="molecule type" value="Genomic_DNA"/>
</dbReference>
<evidence type="ECO:0000256" key="4">
    <source>
        <dbReference type="ARBA" id="ARBA00022840"/>
    </source>
</evidence>
<sequence>MTPASVEVSSASPGETPIRRAAQHPESLVTHPAEGVDTLYDLLEYCARAHGTKNALGWRDIIDIHEEKKTVKKMVGGKEVSEDKVWKYFELSDYKYYSYIEVRDRVEHVAKGLVSLGVNKGEVFNVYASTSVNWQIVAHACGSIATPIATAYDTLGESGLQHSLSEPGCVGVFTNAELLGTLGRVLANTPTVKLIVYDGTASNSHLEQIKSARNDITLIALDDLLEKGKGIKDLDLGDRRPAREDTSCIMYTSGSTGAPKGVVLTHGNIIASVGATTTILRPLLKHDDTFLAYLPLAHILEYVAELTMYTLGVTAGYGRVKTLTDASVRKCLGDMRAFAPSIMIGVPAVWETIRKGIMSKVDKMGTLKKGAFNSAIAVKRANVPVLTIAADMILGAVKSQTGGRLRLTLSGGAALSKETQEFLTLALVTVLQGYGLTESCGMCTVLLPDYMSYGPVGAPVPSIEIKLQDVESANYRATNNPPQGEVLIRGNSVTKGYFKRPDLNEDPEIFTKDGWFRTGDVGQWNQDGTLSIIDRIKNLVKLSGGEYIALERLESIYKSCNLVSNICVHASTDASKPMAIIFPHEHNIRHVLSSNAPAGMKCGTDAEFATLCEDPAIAELILKETNAAGKKAGFKPMETLESVVLTHEEWTAENGLLTAAQKIQRKKVAEKYKDQIKTVYPY</sequence>
<dbReference type="GO" id="GO:0005811">
    <property type="term" value="C:lipid droplet"/>
    <property type="evidence" value="ECO:0007669"/>
    <property type="project" value="TreeGrafter"/>
</dbReference>
<comment type="similarity">
    <text evidence="1">Belongs to the ATP-dependent AMP-binding enzyme family.</text>
</comment>
<dbReference type="STRING" id="930990.A0A067MHA1"/>
<dbReference type="InterPro" id="IPR042099">
    <property type="entry name" value="ANL_N_sf"/>
</dbReference>
<name>A0A067MHA1_BOTB1</name>
<gene>
    <name evidence="8" type="ORF">BOTBODRAFT_35577</name>
</gene>
<evidence type="ECO:0000256" key="3">
    <source>
        <dbReference type="ARBA" id="ARBA00022741"/>
    </source>
</evidence>
<feature type="domain" description="AMP-dependent synthetase/ligase" evidence="7">
    <location>
        <begin position="92"/>
        <end position="498"/>
    </location>
</feature>
<dbReference type="GO" id="GO:0005783">
    <property type="term" value="C:endoplasmic reticulum"/>
    <property type="evidence" value="ECO:0007669"/>
    <property type="project" value="TreeGrafter"/>
</dbReference>